<organism evidence="1 2">
    <name type="scientific">Solanum verrucosum</name>
    <dbReference type="NCBI Taxonomy" id="315347"/>
    <lineage>
        <taxon>Eukaryota</taxon>
        <taxon>Viridiplantae</taxon>
        <taxon>Streptophyta</taxon>
        <taxon>Embryophyta</taxon>
        <taxon>Tracheophyta</taxon>
        <taxon>Spermatophyta</taxon>
        <taxon>Magnoliopsida</taxon>
        <taxon>eudicotyledons</taxon>
        <taxon>Gunneridae</taxon>
        <taxon>Pentapetalae</taxon>
        <taxon>asterids</taxon>
        <taxon>lamiids</taxon>
        <taxon>Solanales</taxon>
        <taxon>Solanaceae</taxon>
        <taxon>Solanoideae</taxon>
        <taxon>Solaneae</taxon>
        <taxon>Solanum</taxon>
    </lineage>
</organism>
<accession>A0AAF0ZQV4</accession>
<proteinExistence type="predicted"/>
<evidence type="ECO:0000313" key="2">
    <source>
        <dbReference type="Proteomes" id="UP001234989"/>
    </source>
</evidence>
<sequence length="139" mass="15888">MRSLATISVEERPLARDVQRLANNLVRLQISEETSGQTTIVGGYNSIWVVVDMLTKSVNFIPVQVNYTAERYSVIYEYNFLSFDIRSVKVDGLIQYVPDESLMLVLDSVELGPDISFEEEPIIILDRHVRKLRIKAVKV</sequence>
<name>A0AAF0ZQV4_SOLVR</name>
<protein>
    <submittedName>
        <fullName evidence="1">Uncharacterized protein</fullName>
    </submittedName>
</protein>
<keyword evidence="2" id="KW-1185">Reference proteome</keyword>
<reference evidence="1" key="1">
    <citation type="submission" date="2023-08" db="EMBL/GenBank/DDBJ databases">
        <title>A de novo genome assembly of Solanum verrucosum Schlechtendal, a Mexican diploid species geographically isolated from the other diploid A-genome species in potato relatives.</title>
        <authorList>
            <person name="Hosaka K."/>
        </authorList>
    </citation>
    <scope>NUCLEOTIDE SEQUENCE</scope>
    <source>
        <tissue evidence="1">Young leaves</tissue>
    </source>
</reference>
<dbReference type="Proteomes" id="UP001234989">
    <property type="component" value="Chromosome 9"/>
</dbReference>
<gene>
    <name evidence="1" type="ORF">MTR67_039888</name>
</gene>
<dbReference type="AlphaFoldDB" id="A0AAF0ZQV4"/>
<dbReference type="EMBL" id="CP133620">
    <property type="protein sequence ID" value="WMV46503.1"/>
    <property type="molecule type" value="Genomic_DNA"/>
</dbReference>
<evidence type="ECO:0000313" key="1">
    <source>
        <dbReference type="EMBL" id="WMV46503.1"/>
    </source>
</evidence>